<name>A0A0S7BV06_9CHLR</name>
<keyword evidence="2" id="KW-1185">Reference proteome</keyword>
<dbReference type="Proteomes" id="UP000053370">
    <property type="component" value="Unassembled WGS sequence"/>
</dbReference>
<proteinExistence type="predicted"/>
<dbReference type="EMBL" id="DF968181">
    <property type="protein sequence ID" value="GAP41060.1"/>
    <property type="molecule type" value="Genomic_DNA"/>
</dbReference>
<dbReference type="GO" id="GO:0006355">
    <property type="term" value="P:regulation of DNA-templated transcription"/>
    <property type="evidence" value="ECO:0007669"/>
    <property type="project" value="InterPro"/>
</dbReference>
<dbReference type="Gene3D" id="1.10.1220.10">
    <property type="entry name" value="Met repressor-like"/>
    <property type="match status" value="1"/>
</dbReference>
<protein>
    <submittedName>
        <fullName evidence="1">Uncharacterized protein</fullName>
    </submittedName>
</protein>
<organism evidence="1">
    <name type="scientific">Flexilinea flocculi</name>
    <dbReference type="NCBI Taxonomy" id="1678840"/>
    <lineage>
        <taxon>Bacteria</taxon>
        <taxon>Bacillati</taxon>
        <taxon>Chloroflexota</taxon>
        <taxon>Anaerolineae</taxon>
        <taxon>Anaerolineales</taxon>
        <taxon>Anaerolineaceae</taxon>
        <taxon>Flexilinea</taxon>
    </lineage>
</organism>
<evidence type="ECO:0000313" key="2">
    <source>
        <dbReference type="Proteomes" id="UP000053370"/>
    </source>
</evidence>
<dbReference type="RefSeq" id="WP_062281496.1">
    <property type="nucleotide sequence ID" value="NZ_DF968181.1"/>
</dbReference>
<evidence type="ECO:0000313" key="1">
    <source>
        <dbReference type="EMBL" id="GAP41060.1"/>
    </source>
</evidence>
<dbReference type="OrthoDB" id="1666965at2"/>
<dbReference type="InterPro" id="IPR010985">
    <property type="entry name" value="Ribbon_hlx_hlx"/>
</dbReference>
<dbReference type="AlphaFoldDB" id="A0A0S7BV06"/>
<dbReference type="InterPro" id="IPR013321">
    <property type="entry name" value="Arc_rbn_hlx_hlx"/>
</dbReference>
<reference evidence="1" key="1">
    <citation type="journal article" date="2015" name="Genome Announc.">
        <title>Draft Genome Sequence of Anaerolineae Strain TC1, a Novel Isolate from a Methanogenic Wastewater Treatment System.</title>
        <authorList>
            <person name="Matsuura N."/>
            <person name="Tourlousse D.M."/>
            <person name="Sun L."/>
            <person name="Toyonaga M."/>
            <person name="Kuroda K."/>
            <person name="Ohashi A."/>
            <person name="Cruz R."/>
            <person name="Yamaguchi T."/>
            <person name="Sekiguchi Y."/>
        </authorList>
    </citation>
    <scope>NUCLEOTIDE SEQUENCE [LARGE SCALE GENOMIC DNA]</scope>
    <source>
        <strain evidence="1">TC1</strain>
    </source>
</reference>
<sequence length="66" mass="7480">MSEFVIQKGYSCESKTFRLPENMVNILEKLAVENHLSLNNLVVQCLEFAMQNLDGNNKTGNKMSSK</sequence>
<dbReference type="SUPFAM" id="SSF47598">
    <property type="entry name" value="Ribbon-helix-helix"/>
    <property type="match status" value="1"/>
</dbReference>
<accession>A0A0S7BV06</accession>
<gene>
    <name evidence="1" type="ORF">ATC1_131042</name>
</gene>